<accession>Q1J016</accession>
<dbReference type="AlphaFoldDB" id="Q1J016"/>
<dbReference type="SUPFAM" id="SSF140990">
    <property type="entry name" value="FtsH protease domain-like"/>
    <property type="match status" value="1"/>
</dbReference>
<dbReference type="GO" id="GO:0004222">
    <property type="term" value="F:metalloendopeptidase activity"/>
    <property type="evidence" value="ECO:0007669"/>
    <property type="project" value="InterPro"/>
</dbReference>
<organism evidence="1 2">
    <name type="scientific">Deinococcus geothermalis (strain DSM 11300 / CIP 105573 / AG-3a)</name>
    <dbReference type="NCBI Taxonomy" id="319795"/>
    <lineage>
        <taxon>Bacteria</taxon>
        <taxon>Thermotogati</taxon>
        <taxon>Deinococcota</taxon>
        <taxon>Deinococci</taxon>
        <taxon>Deinococcales</taxon>
        <taxon>Deinococcaceae</taxon>
        <taxon>Deinococcus</taxon>
    </lineage>
</organism>
<dbReference type="InterPro" id="IPR037219">
    <property type="entry name" value="Peptidase_M41-like"/>
</dbReference>
<dbReference type="GO" id="GO:0005524">
    <property type="term" value="F:ATP binding"/>
    <property type="evidence" value="ECO:0007669"/>
    <property type="project" value="InterPro"/>
</dbReference>
<dbReference type="GO" id="GO:0004176">
    <property type="term" value="F:ATP-dependent peptidase activity"/>
    <property type="evidence" value="ECO:0007669"/>
    <property type="project" value="InterPro"/>
</dbReference>
<evidence type="ECO:0000313" key="1">
    <source>
        <dbReference type="EMBL" id="ABF45168.1"/>
    </source>
</evidence>
<dbReference type="EMBL" id="CP000359">
    <property type="protein sequence ID" value="ABF45168.1"/>
    <property type="molecule type" value="Genomic_DNA"/>
</dbReference>
<gene>
    <name evidence="1" type="ordered locus">Dgeo_0866</name>
</gene>
<dbReference type="Proteomes" id="UP000002431">
    <property type="component" value="Chromosome"/>
</dbReference>
<protein>
    <submittedName>
        <fullName evidence="1">Uncharacterized protein</fullName>
    </submittedName>
</protein>
<proteinExistence type="predicted"/>
<keyword evidence="2" id="KW-1185">Reference proteome</keyword>
<dbReference type="STRING" id="319795.Dgeo_0866"/>
<dbReference type="KEGG" id="dge:Dgeo_0866"/>
<evidence type="ECO:0000313" key="2">
    <source>
        <dbReference type="Proteomes" id="UP000002431"/>
    </source>
</evidence>
<dbReference type="HOGENOM" id="CLU_1560432_0_0_0"/>
<reference evidence="1" key="1">
    <citation type="submission" date="2006-04" db="EMBL/GenBank/DDBJ databases">
        <title>Complete sequence of chromosome of Deinococcus geothermalis DSM 11300.</title>
        <authorList>
            <consortium name="US DOE Joint Genome Institute"/>
            <person name="Copeland A."/>
            <person name="Lucas S."/>
            <person name="Lapidus A."/>
            <person name="Barry K."/>
            <person name="Detter J.C."/>
            <person name="Glavina del Rio T."/>
            <person name="Hammon N."/>
            <person name="Israni S."/>
            <person name="Dalin E."/>
            <person name="Tice H."/>
            <person name="Pitluck S."/>
            <person name="Brettin T."/>
            <person name="Bruce D."/>
            <person name="Han C."/>
            <person name="Tapia R."/>
            <person name="Saunders E."/>
            <person name="Gilna P."/>
            <person name="Schmutz J."/>
            <person name="Larimer F."/>
            <person name="Land M."/>
            <person name="Hauser L."/>
            <person name="Kyrpides N."/>
            <person name="Kim E."/>
            <person name="Daly M.J."/>
            <person name="Fredrickson J.K."/>
            <person name="Makarova K.S."/>
            <person name="Gaidamakova E.K."/>
            <person name="Zhai M."/>
            <person name="Richardson P."/>
        </authorList>
    </citation>
    <scope>NUCLEOTIDE SEQUENCE</scope>
    <source>
        <strain evidence="1">DSM 11300</strain>
    </source>
</reference>
<sequence length="173" mass="18451">MMTKAFTAPAPQTQIAPDLYLRSVLIAAEAVLAHLHPRAPLRFVCVALDGGVTFAAQPHPQALAMNRGLLEDVVLVALGRVAAARLLAVVPPPNEGGRDARALLASALTQPEEAEVQEAYLAVLEARARATLRRHWAEVEVVAAGLREHGTLDAQATAHRISCAQGIRRTLLN</sequence>
<name>Q1J016_DEIGD</name>
<dbReference type="GO" id="GO:0006508">
    <property type="term" value="P:proteolysis"/>
    <property type="evidence" value="ECO:0007669"/>
    <property type="project" value="InterPro"/>
</dbReference>